<sequence length="119" mass="13417">EPESCGHLLAWCVFARQLWAVLFLPLGLPSLLPAAEEHDLADWWLRSRQHLQVDGREAFDSLVLLVAWSLWKERNSRVFRGAASAVQVVARSLVAEADAWCLAGFAPLRLFVAAWSHIR</sequence>
<dbReference type="AlphaFoldDB" id="A0A921S442"/>
<name>A0A921S442_SORBI</name>
<gene>
    <name evidence="2" type="ORF">BDA96_01G387000</name>
</gene>
<accession>A0A921S442</accession>
<evidence type="ECO:0000313" key="3">
    <source>
        <dbReference type="Proteomes" id="UP000807115"/>
    </source>
</evidence>
<protein>
    <submittedName>
        <fullName evidence="2">Uncharacterized protein</fullName>
    </submittedName>
</protein>
<evidence type="ECO:0000256" key="1">
    <source>
        <dbReference type="SAM" id="SignalP"/>
    </source>
</evidence>
<proteinExistence type="predicted"/>
<evidence type="ECO:0000313" key="2">
    <source>
        <dbReference type="EMBL" id="KAG0551010.1"/>
    </source>
</evidence>
<comment type="caution">
    <text evidence="2">The sequence shown here is derived from an EMBL/GenBank/DDBJ whole genome shotgun (WGS) entry which is preliminary data.</text>
</comment>
<dbReference type="EMBL" id="CM027680">
    <property type="protein sequence ID" value="KAG0551010.1"/>
    <property type="molecule type" value="Genomic_DNA"/>
</dbReference>
<feature type="non-terminal residue" evidence="2">
    <location>
        <position position="1"/>
    </location>
</feature>
<organism evidence="2 3">
    <name type="scientific">Sorghum bicolor</name>
    <name type="common">Sorghum</name>
    <name type="synonym">Sorghum vulgare</name>
    <dbReference type="NCBI Taxonomy" id="4558"/>
    <lineage>
        <taxon>Eukaryota</taxon>
        <taxon>Viridiplantae</taxon>
        <taxon>Streptophyta</taxon>
        <taxon>Embryophyta</taxon>
        <taxon>Tracheophyta</taxon>
        <taxon>Spermatophyta</taxon>
        <taxon>Magnoliopsida</taxon>
        <taxon>Liliopsida</taxon>
        <taxon>Poales</taxon>
        <taxon>Poaceae</taxon>
        <taxon>PACMAD clade</taxon>
        <taxon>Panicoideae</taxon>
        <taxon>Andropogonodae</taxon>
        <taxon>Andropogoneae</taxon>
        <taxon>Sorghinae</taxon>
        <taxon>Sorghum</taxon>
    </lineage>
</organism>
<reference evidence="2" key="1">
    <citation type="journal article" date="2019" name="BMC Genomics">
        <title>A new reference genome for Sorghum bicolor reveals high levels of sequence similarity between sweet and grain genotypes: implications for the genetics of sugar metabolism.</title>
        <authorList>
            <person name="Cooper E.A."/>
            <person name="Brenton Z.W."/>
            <person name="Flinn B.S."/>
            <person name="Jenkins J."/>
            <person name="Shu S."/>
            <person name="Flowers D."/>
            <person name="Luo F."/>
            <person name="Wang Y."/>
            <person name="Xia P."/>
            <person name="Barry K."/>
            <person name="Daum C."/>
            <person name="Lipzen A."/>
            <person name="Yoshinaga Y."/>
            <person name="Schmutz J."/>
            <person name="Saski C."/>
            <person name="Vermerris W."/>
            <person name="Kresovich S."/>
        </authorList>
    </citation>
    <scope>NUCLEOTIDE SEQUENCE</scope>
</reference>
<feature type="chain" id="PRO_5037940364" evidence="1">
    <location>
        <begin position="21"/>
        <end position="119"/>
    </location>
</feature>
<reference evidence="2" key="2">
    <citation type="submission" date="2020-10" db="EMBL/GenBank/DDBJ databases">
        <authorList>
            <person name="Cooper E.A."/>
            <person name="Brenton Z.W."/>
            <person name="Flinn B.S."/>
            <person name="Jenkins J."/>
            <person name="Shu S."/>
            <person name="Flowers D."/>
            <person name="Luo F."/>
            <person name="Wang Y."/>
            <person name="Xia P."/>
            <person name="Barry K."/>
            <person name="Daum C."/>
            <person name="Lipzen A."/>
            <person name="Yoshinaga Y."/>
            <person name="Schmutz J."/>
            <person name="Saski C."/>
            <person name="Vermerris W."/>
            <person name="Kresovich S."/>
        </authorList>
    </citation>
    <scope>NUCLEOTIDE SEQUENCE</scope>
</reference>
<keyword evidence="1" id="KW-0732">Signal</keyword>
<feature type="signal peptide" evidence="1">
    <location>
        <begin position="1"/>
        <end position="20"/>
    </location>
</feature>
<dbReference type="Proteomes" id="UP000807115">
    <property type="component" value="Chromosome 1"/>
</dbReference>